<keyword evidence="2 10" id="KW-0436">Ligase</keyword>
<dbReference type="UniPathway" id="UPA00219"/>
<evidence type="ECO:0000256" key="7">
    <source>
        <dbReference type="ARBA" id="ARBA00022984"/>
    </source>
</evidence>
<comment type="pathway">
    <text evidence="10 11">Cell wall biogenesis; peptidoglycan biosynthesis.</text>
</comment>
<dbReference type="Gene3D" id="3.90.190.20">
    <property type="entry name" value="Mur ligase, C-terminal domain"/>
    <property type="match status" value="1"/>
</dbReference>
<gene>
    <name evidence="10" type="primary">murF</name>
    <name evidence="15" type="ORF">FK256_04365</name>
</gene>
<dbReference type="Pfam" id="PF08245">
    <property type="entry name" value="Mur_ligase_M"/>
    <property type="match status" value="1"/>
</dbReference>
<evidence type="ECO:0000256" key="12">
    <source>
        <dbReference type="SAM" id="MobiDB-lite"/>
    </source>
</evidence>
<dbReference type="Proteomes" id="UP000319010">
    <property type="component" value="Unassembled WGS sequence"/>
</dbReference>
<dbReference type="SUPFAM" id="SSF53623">
    <property type="entry name" value="MurD-like peptide ligases, catalytic domain"/>
    <property type="match status" value="1"/>
</dbReference>
<dbReference type="Pfam" id="PF02875">
    <property type="entry name" value="Mur_ligase_C"/>
    <property type="match status" value="1"/>
</dbReference>
<dbReference type="GO" id="GO:0008766">
    <property type="term" value="F:UDP-N-acetylmuramoylalanyl-D-glutamyl-2,6-diaminopimelate-D-alanyl-D-alanine ligase activity"/>
    <property type="evidence" value="ECO:0007669"/>
    <property type="project" value="RHEA"/>
</dbReference>
<dbReference type="HAMAP" id="MF_02019">
    <property type="entry name" value="MurF"/>
    <property type="match status" value="1"/>
</dbReference>
<keyword evidence="5 10" id="KW-0067">ATP-binding</keyword>
<dbReference type="InterPro" id="IPR005863">
    <property type="entry name" value="UDP-N-AcMur_synth"/>
</dbReference>
<evidence type="ECO:0000259" key="13">
    <source>
        <dbReference type="Pfam" id="PF02875"/>
    </source>
</evidence>
<protein>
    <recommendedName>
        <fullName evidence="10 11">UDP-N-acetylmuramoyl-tripeptide--D-alanyl-D-alanine ligase</fullName>
        <ecNumber evidence="10 11">6.3.2.10</ecNumber>
    </recommendedName>
    <alternativeName>
        <fullName evidence="10">D-alanyl-D-alanine-adding enzyme</fullName>
    </alternativeName>
</protein>
<evidence type="ECO:0000256" key="8">
    <source>
        <dbReference type="ARBA" id="ARBA00023306"/>
    </source>
</evidence>
<feature type="binding site" evidence="10">
    <location>
        <begin position="158"/>
        <end position="164"/>
    </location>
    <ligand>
        <name>ATP</name>
        <dbReference type="ChEBI" id="CHEBI:30616"/>
    </ligand>
</feature>
<sequence>MGAGMNLTLSQIAAAVGGRLIGPDAPVTGPVVTDSRQAAEGSLFVAVHGERTDGHAHLGSALSLGAVGAIVSDPGAARAGLGIDRGGAVGSAAAQPGTGAASTTEDTTGGTTEELPLGLVLVEDTVTALGALARTHLVGLRRAAADRGERLTVVAMTGSVGKTTTKDLTRQLLAASGPTVAPRASFNNEIGLPLTVLEADERTRYLVLEMGASGPGHIAYLTDIAPLDAAGVLMIGHAHMGGFGSIEGVAAAKAEIVAGLLPGGTAILNADDARAAAMADLAPGRVLTFSAQGNPADLRAENIALDEAARAGFDLHLPGLDGPRRVRLCVAGAHNVANALAAAGLALAAGLDPGIIAERLGTASIESPHRMDVSELSGDLLLIDDSYNANIDSMTAALAALPALAGSRRRVVVVSEMLELGESSAADHARTGELAARAGAAMLIGIGSTQEALEAARARGVEVVGFDDAATAISQIDALLADGDAVLVKGSNGSGAWRLADHLKEVRPR</sequence>
<feature type="domain" description="Mur ligase central" evidence="14">
    <location>
        <begin position="157"/>
        <end position="346"/>
    </location>
</feature>
<comment type="catalytic activity">
    <reaction evidence="10 11">
        <text>D-alanyl-D-alanine + UDP-N-acetyl-alpha-D-muramoyl-L-alanyl-gamma-D-glutamyl-meso-2,6-diaminopimelate + ATP = UDP-N-acetyl-alpha-D-muramoyl-L-alanyl-gamma-D-glutamyl-meso-2,6-diaminopimeloyl-D-alanyl-D-alanine + ADP + phosphate + H(+)</text>
        <dbReference type="Rhea" id="RHEA:28374"/>
        <dbReference type="ChEBI" id="CHEBI:15378"/>
        <dbReference type="ChEBI" id="CHEBI:30616"/>
        <dbReference type="ChEBI" id="CHEBI:43474"/>
        <dbReference type="ChEBI" id="CHEBI:57822"/>
        <dbReference type="ChEBI" id="CHEBI:61386"/>
        <dbReference type="ChEBI" id="CHEBI:83905"/>
        <dbReference type="ChEBI" id="CHEBI:456216"/>
        <dbReference type="EC" id="6.3.2.10"/>
    </reaction>
</comment>
<dbReference type="InterPro" id="IPR035911">
    <property type="entry name" value="MurE/MurF_N"/>
</dbReference>
<evidence type="ECO:0000256" key="6">
    <source>
        <dbReference type="ARBA" id="ARBA00022960"/>
    </source>
</evidence>
<dbReference type="RefSeq" id="WP_141423842.1">
    <property type="nucleotide sequence ID" value="NZ_JASPFB010000007.1"/>
</dbReference>
<keyword evidence="4 10" id="KW-0547">Nucleotide-binding</keyword>
<dbReference type="SUPFAM" id="SSF63418">
    <property type="entry name" value="MurE/MurF N-terminal domain"/>
    <property type="match status" value="1"/>
</dbReference>
<feature type="compositionally biased region" description="Low complexity" evidence="12">
    <location>
        <begin position="97"/>
        <end position="112"/>
    </location>
</feature>
<dbReference type="GO" id="GO:0071555">
    <property type="term" value="P:cell wall organization"/>
    <property type="evidence" value="ECO:0007669"/>
    <property type="project" value="UniProtKB-KW"/>
</dbReference>
<evidence type="ECO:0000256" key="1">
    <source>
        <dbReference type="ARBA" id="ARBA00022490"/>
    </source>
</evidence>
<dbReference type="GO" id="GO:0009252">
    <property type="term" value="P:peptidoglycan biosynthetic process"/>
    <property type="evidence" value="ECO:0007669"/>
    <property type="project" value="UniProtKB-UniRule"/>
</dbReference>
<evidence type="ECO:0000313" key="16">
    <source>
        <dbReference type="Proteomes" id="UP000319010"/>
    </source>
</evidence>
<dbReference type="InterPro" id="IPR004101">
    <property type="entry name" value="Mur_ligase_C"/>
</dbReference>
<evidence type="ECO:0000259" key="14">
    <source>
        <dbReference type="Pfam" id="PF08245"/>
    </source>
</evidence>
<proteinExistence type="inferred from homology"/>
<dbReference type="InterPro" id="IPR013221">
    <property type="entry name" value="Mur_ligase_cen"/>
</dbReference>
<feature type="domain" description="Mur ligase C-terminal" evidence="13">
    <location>
        <begin position="369"/>
        <end position="491"/>
    </location>
</feature>
<dbReference type="InterPro" id="IPR051046">
    <property type="entry name" value="MurCDEF_CellWall_CoF430Synth"/>
</dbReference>
<keyword evidence="1 10" id="KW-0963">Cytoplasm</keyword>
<keyword evidence="6 10" id="KW-0133">Cell shape</keyword>
<keyword evidence="8 10" id="KW-0131">Cell cycle</keyword>
<evidence type="ECO:0000256" key="11">
    <source>
        <dbReference type="RuleBase" id="RU004136"/>
    </source>
</evidence>
<dbReference type="Gene3D" id="3.40.1190.10">
    <property type="entry name" value="Mur-like, catalytic domain"/>
    <property type="match status" value="1"/>
</dbReference>
<dbReference type="GO" id="GO:0005524">
    <property type="term" value="F:ATP binding"/>
    <property type="evidence" value="ECO:0007669"/>
    <property type="project" value="UniProtKB-UniRule"/>
</dbReference>
<dbReference type="PANTHER" id="PTHR43024">
    <property type="entry name" value="UDP-N-ACETYLMURAMOYL-TRIPEPTIDE--D-ALANYL-D-ALANINE LIGASE"/>
    <property type="match status" value="1"/>
</dbReference>
<evidence type="ECO:0000256" key="2">
    <source>
        <dbReference type="ARBA" id="ARBA00022598"/>
    </source>
</evidence>
<dbReference type="GO" id="GO:0005737">
    <property type="term" value="C:cytoplasm"/>
    <property type="evidence" value="ECO:0007669"/>
    <property type="project" value="UniProtKB-SubCell"/>
</dbReference>
<feature type="region of interest" description="Disordered" evidence="12">
    <location>
        <begin position="91"/>
        <end position="112"/>
    </location>
</feature>
<comment type="caution">
    <text evidence="15">The sequence shown here is derived from an EMBL/GenBank/DDBJ whole genome shotgun (WGS) entry which is preliminary data.</text>
</comment>
<keyword evidence="7 10" id="KW-0573">Peptidoglycan synthesis</keyword>
<dbReference type="InterPro" id="IPR036565">
    <property type="entry name" value="Mur-like_cat_sf"/>
</dbReference>
<dbReference type="InterPro" id="IPR036615">
    <property type="entry name" value="Mur_ligase_C_dom_sf"/>
</dbReference>
<evidence type="ECO:0000256" key="5">
    <source>
        <dbReference type="ARBA" id="ARBA00022840"/>
    </source>
</evidence>
<dbReference type="EMBL" id="VICB01000004">
    <property type="protein sequence ID" value="TQD44269.1"/>
    <property type="molecule type" value="Genomic_DNA"/>
</dbReference>
<dbReference type="GO" id="GO:0051301">
    <property type="term" value="P:cell division"/>
    <property type="evidence" value="ECO:0007669"/>
    <property type="project" value="UniProtKB-KW"/>
</dbReference>
<dbReference type="EC" id="6.3.2.10" evidence="10 11"/>
<organism evidence="15 16">
    <name type="scientific">Actinomyces johnsonii</name>
    <dbReference type="NCBI Taxonomy" id="544581"/>
    <lineage>
        <taxon>Bacteria</taxon>
        <taxon>Bacillati</taxon>
        <taxon>Actinomycetota</taxon>
        <taxon>Actinomycetes</taxon>
        <taxon>Actinomycetales</taxon>
        <taxon>Actinomycetaceae</taxon>
        <taxon>Actinomyces</taxon>
    </lineage>
</organism>
<evidence type="ECO:0000256" key="3">
    <source>
        <dbReference type="ARBA" id="ARBA00022618"/>
    </source>
</evidence>
<comment type="subcellular location">
    <subcellularLocation>
        <location evidence="10 11">Cytoplasm</location>
    </subcellularLocation>
</comment>
<dbReference type="GO" id="GO:0047480">
    <property type="term" value="F:UDP-N-acetylmuramoyl-tripeptide-D-alanyl-D-alanine ligase activity"/>
    <property type="evidence" value="ECO:0007669"/>
    <property type="project" value="UniProtKB-UniRule"/>
</dbReference>
<dbReference type="AlphaFoldDB" id="A0A508A305"/>
<reference evidence="15 16" key="1">
    <citation type="submission" date="2019-06" db="EMBL/GenBank/DDBJ databases">
        <title>Draft genome sequence of Actinomyces johnsonii CCUG 34287T.</title>
        <authorList>
            <person name="Salva-Serra F."/>
            <person name="Cardew S."/>
            <person name="Moore E."/>
        </authorList>
    </citation>
    <scope>NUCLEOTIDE SEQUENCE [LARGE SCALE GENOMIC DNA]</scope>
    <source>
        <strain evidence="15 16">CCUG 34287</strain>
    </source>
</reference>
<keyword evidence="3 10" id="KW-0132">Cell division</keyword>
<dbReference type="GO" id="GO:0008360">
    <property type="term" value="P:regulation of cell shape"/>
    <property type="evidence" value="ECO:0007669"/>
    <property type="project" value="UniProtKB-KW"/>
</dbReference>
<comment type="function">
    <text evidence="10 11">Involved in cell wall formation. Catalyzes the final step in the synthesis of UDP-N-acetylmuramoyl-pentapeptide, the precursor of murein.</text>
</comment>
<accession>A0A508A305</accession>
<evidence type="ECO:0000256" key="4">
    <source>
        <dbReference type="ARBA" id="ARBA00022741"/>
    </source>
</evidence>
<evidence type="ECO:0000313" key="15">
    <source>
        <dbReference type="EMBL" id="TQD44269.1"/>
    </source>
</evidence>
<comment type="similarity">
    <text evidence="10">Belongs to the MurCDEF family. MurF subfamily.</text>
</comment>
<evidence type="ECO:0000256" key="10">
    <source>
        <dbReference type="HAMAP-Rule" id="MF_02019"/>
    </source>
</evidence>
<dbReference type="PANTHER" id="PTHR43024:SF1">
    <property type="entry name" value="UDP-N-ACETYLMURAMOYL-TRIPEPTIDE--D-ALANYL-D-ALANINE LIGASE"/>
    <property type="match status" value="1"/>
</dbReference>
<dbReference type="Gene3D" id="3.40.1390.10">
    <property type="entry name" value="MurE/MurF, N-terminal domain"/>
    <property type="match status" value="1"/>
</dbReference>
<dbReference type="SUPFAM" id="SSF53244">
    <property type="entry name" value="MurD-like peptide ligases, peptide-binding domain"/>
    <property type="match status" value="1"/>
</dbReference>
<dbReference type="NCBIfam" id="TIGR01143">
    <property type="entry name" value="murF"/>
    <property type="match status" value="1"/>
</dbReference>
<name>A0A508A305_9ACTO</name>
<evidence type="ECO:0000256" key="9">
    <source>
        <dbReference type="ARBA" id="ARBA00023316"/>
    </source>
</evidence>
<keyword evidence="9 10" id="KW-0961">Cell wall biogenesis/degradation</keyword>